<dbReference type="Pfam" id="PF04563">
    <property type="entry name" value="RNA_pol_Rpb2_1"/>
    <property type="match status" value="1"/>
</dbReference>
<dbReference type="EC" id="2.7.7.6" evidence="2"/>
<dbReference type="GO" id="GO:0000428">
    <property type="term" value="C:DNA-directed RNA polymerase complex"/>
    <property type="evidence" value="ECO:0007669"/>
    <property type="project" value="UniProtKB-KW"/>
</dbReference>
<evidence type="ECO:0000313" key="9">
    <source>
        <dbReference type="Proteomes" id="UP001357485"/>
    </source>
</evidence>
<evidence type="ECO:0000256" key="4">
    <source>
        <dbReference type="ARBA" id="ARBA00022679"/>
    </source>
</evidence>
<evidence type="ECO:0000256" key="6">
    <source>
        <dbReference type="ARBA" id="ARBA00023163"/>
    </source>
</evidence>
<dbReference type="EMBL" id="JAVRRA010027652">
    <property type="protein sequence ID" value="KAK5057156.1"/>
    <property type="molecule type" value="Genomic_DNA"/>
</dbReference>
<proteinExistence type="inferred from homology"/>
<evidence type="ECO:0000256" key="5">
    <source>
        <dbReference type="ARBA" id="ARBA00022695"/>
    </source>
</evidence>
<evidence type="ECO:0000256" key="3">
    <source>
        <dbReference type="ARBA" id="ARBA00022478"/>
    </source>
</evidence>
<protein>
    <recommendedName>
        <fullName evidence="2">DNA-directed RNA polymerase</fullName>
        <ecNumber evidence="2">2.7.7.6</ecNumber>
    </recommendedName>
</protein>
<dbReference type="PANTHER" id="PTHR20856">
    <property type="entry name" value="DNA-DIRECTED RNA POLYMERASE I SUBUNIT 2"/>
    <property type="match status" value="1"/>
</dbReference>
<keyword evidence="4 8" id="KW-0808">Transferase</keyword>
<feature type="domain" description="RNA polymerase beta subunit protrusion" evidence="7">
    <location>
        <begin position="1"/>
        <end position="78"/>
    </location>
</feature>
<keyword evidence="9" id="KW-1185">Reference proteome</keyword>
<evidence type="ECO:0000256" key="2">
    <source>
        <dbReference type="ARBA" id="ARBA00012418"/>
    </source>
</evidence>
<keyword evidence="3 8" id="KW-0240">DNA-directed RNA polymerase</keyword>
<dbReference type="InterPro" id="IPR007644">
    <property type="entry name" value="RNA_pol_bsu_protrusion"/>
</dbReference>
<evidence type="ECO:0000256" key="1">
    <source>
        <dbReference type="ARBA" id="ARBA00006835"/>
    </source>
</evidence>
<keyword evidence="6" id="KW-0804">Transcription</keyword>
<dbReference type="InterPro" id="IPR015712">
    <property type="entry name" value="DNA-dir_RNA_pol_su2"/>
</dbReference>
<evidence type="ECO:0000313" key="8">
    <source>
        <dbReference type="EMBL" id="KAK5057156.1"/>
    </source>
</evidence>
<gene>
    <name evidence="8" type="primary">rpc2_3</name>
    <name evidence="8" type="ORF">LTR16_010562</name>
</gene>
<comment type="caution">
    <text evidence="8">The sequence shown here is derived from an EMBL/GenBank/DDBJ whole genome shotgun (WGS) entry which is preliminary data.</text>
</comment>
<evidence type="ECO:0000259" key="7">
    <source>
        <dbReference type="Pfam" id="PF04563"/>
    </source>
</evidence>
<dbReference type="GO" id="GO:0003899">
    <property type="term" value="F:DNA-directed RNA polymerase activity"/>
    <property type="evidence" value="ECO:0007669"/>
    <property type="project" value="UniProtKB-EC"/>
</dbReference>
<organism evidence="8 9">
    <name type="scientific">Cryomyces antarcticus</name>
    <dbReference type="NCBI Taxonomy" id="329879"/>
    <lineage>
        <taxon>Eukaryota</taxon>
        <taxon>Fungi</taxon>
        <taxon>Dikarya</taxon>
        <taxon>Ascomycota</taxon>
        <taxon>Pezizomycotina</taxon>
        <taxon>Dothideomycetes</taxon>
        <taxon>Dothideomycetes incertae sedis</taxon>
        <taxon>Cryomyces</taxon>
    </lineage>
</organism>
<accession>A0ABR0J690</accession>
<dbReference type="Gene3D" id="3.90.1100.10">
    <property type="match status" value="1"/>
</dbReference>
<keyword evidence="5 8" id="KW-0548">Nucleotidyltransferase</keyword>
<dbReference type="SUPFAM" id="SSF64484">
    <property type="entry name" value="beta and beta-prime subunits of DNA dependent RNA-polymerase"/>
    <property type="match status" value="1"/>
</dbReference>
<dbReference type="Proteomes" id="UP001357485">
    <property type="component" value="Unassembled WGS sequence"/>
</dbReference>
<reference evidence="8 9" key="1">
    <citation type="submission" date="2023-08" db="EMBL/GenBank/DDBJ databases">
        <title>Black Yeasts Isolated from many extreme environments.</title>
        <authorList>
            <person name="Coleine C."/>
            <person name="Stajich J.E."/>
            <person name="Selbmann L."/>
        </authorList>
    </citation>
    <scope>NUCLEOTIDE SEQUENCE [LARGE SCALE GENOMIC DNA]</scope>
    <source>
        <strain evidence="8 9">CCFEE 536</strain>
    </source>
</reference>
<comment type="similarity">
    <text evidence="1">Belongs to the RNA polymerase beta chain family.</text>
</comment>
<name>A0ABR0J690_9PEZI</name>
<sequence>MTYAAPVVVDIKYRKGNNFVRRRGIHIGRMPIMLKSSQCVLNGKTDREMGRLKECSVDPGGYFIVRGQEKVILVQEQLSKNRVIVESFKGMIQASVTSSTHERKSKSYVVVKK</sequence>
<feature type="non-terminal residue" evidence="8">
    <location>
        <position position="113"/>
    </location>
</feature>